<dbReference type="InterPro" id="IPR036390">
    <property type="entry name" value="WH_DNA-bd_sf"/>
</dbReference>
<proteinExistence type="predicted"/>
<keyword evidence="1" id="KW-0805">Transcription regulation</keyword>
<dbReference type="PANTHER" id="PTHR30363:SF56">
    <property type="entry name" value="TRANSCRIPTIONAL REGULATOR, DEOR FAMILY"/>
    <property type="match status" value="1"/>
</dbReference>
<accession>A0ABT4FPQ6</accession>
<keyword evidence="2 5" id="KW-0238">DNA-binding</keyword>
<comment type="caution">
    <text evidence="5">The sequence shown here is derived from an EMBL/GenBank/DDBJ whole genome shotgun (WGS) entry which is preliminary data.</text>
</comment>
<evidence type="ECO:0000256" key="3">
    <source>
        <dbReference type="ARBA" id="ARBA00023163"/>
    </source>
</evidence>
<dbReference type="PANTHER" id="PTHR30363">
    <property type="entry name" value="HTH-TYPE TRANSCRIPTIONAL REGULATOR SRLR-RELATED"/>
    <property type="match status" value="1"/>
</dbReference>
<dbReference type="Pfam" id="PF00455">
    <property type="entry name" value="DeoRC"/>
    <property type="match status" value="1"/>
</dbReference>
<protein>
    <submittedName>
        <fullName evidence="5">DeoR/GlpR family DNA-binding transcription regulator</fullName>
    </submittedName>
</protein>
<dbReference type="InterPro" id="IPR036388">
    <property type="entry name" value="WH-like_DNA-bd_sf"/>
</dbReference>
<name>A0ABT4FPQ6_PANTH</name>
<feature type="domain" description="HTH deoR-type" evidence="4">
    <location>
        <begin position="21"/>
        <end position="76"/>
    </location>
</feature>
<dbReference type="PROSITE" id="PS51000">
    <property type="entry name" value="HTH_DEOR_2"/>
    <property type="match status" value="1"/>
</dbReference>
<dbReference type="Pfam" id="PF08220">
    <property type="entry name" value="HTH_DeoR"/>
    <property type="match status" value="1"/>
</dbReference>
<evidence type="ECO:0000256" key="2">
    <source>
        <dbReference type="ARBA" id="ARBA00023125"/>
    </source>
</evidence>
<sequence length="268" mass="30092">MIDFCWRFQYNSVEGDDKMLTPERHRIILELLKEKGVVKIQELVHETASSEATIRRDLSHLESENLLKRVHGGAALLQGKGMETSLSEKSTKQLSEKKQIAELAVSLIQDGDCIYLDAGSTTYEMIPLLVDKKVTVVTNGLMHLESLYEYDIQAYVVGGKIKGLTKALIGSQAVRGLQDYRFDKCFLGTNGIHEELGYTTPDPEEANIKKMALHLSEKSYIVADRSKWNKVCFVQFAAIDEAALVIDQLEPEEESSINNKTKVIKVVK</sequence>
<evidence type="ECO:0000256" key="1">
    <source>
        <dbReference type="ARBA" id="ARBA00023015"/>
    </source>
</evidence>
<evidence type="ECO:0000313" key="5">
    <source>
        <dbReference type="EMBL" id="MCY9606134.1"/>
    </source>
</evidence>
<dbReference type="SUPFAM" id="SSF100950">
    <property type="entry name" value="NagB/RpiA/CoA transferase-like"/>
    <property type="match status" value="1"/>
</dbReference>
<keyword evidence="3" id="KW-0804">Transcription</keyword>
<dbReference type="InterPro" id="IPR014036">
    <property type="entry name" value="DeoR-like_C"/>
</dbReference>
<reference evidence="5 6" key="1">
    <citation type="submission" date="2022-05" db="EMBL/GenBank/DDBJ databases">
        <title>Genome Sequencing of Bee-Associated Microbes.</title>
        <authorList>
            <person name="Dunlap C."/>
        </authorList>
    </citation>
    <scope>NUCLEOTIDE SEQUENCE [LARGE SCALE GENOMIC DNA]</scope>
    <source>
        <strain evidence="5 6">NRRL B-14613</strain>
    </source>
</reference>
<dbReference type="SUPFAM" id="SSF46785">
    <property type="entry name" value="Winged helix' DNA-binding domain"/>
    <property type="match status" value="1"/>
</dbReference>
<dbReference type="GO" id="GO:0003677">
    <property type="term" value="F:DNA binding"/>
    <property type="evidence" value="ECO:0007669"/>
    <property type="project" value="UniProtKB-KW"/>
</dbReference>
<dbReference type="Gene3D" id="1.10.10.10">
    <property type="entry name" value="Winged helix-like DNA-binding domain superfamily/Winged helix DNA-binding domain"/>
    <property type="match status" value="1"/>
</dbReference>
<dbReference type="InterPro" id="IPR037171">
    <property type="entry name" value="NagB/RpiA_transferase-like"/>
</dbReference>
<dbReference type="InterPro" id="IPR050313">
    <property type="entry name" value="Carb_Metab_HTH_regulators"/>
</dbReference>
<dbReference type="SMART" id="SM00420">
    <property type="entry name" value="HTH_DEOR"/>
    <property type="match status" value="1"/>
</dbReference>
<dbReference type="InterPro" id="IPR001034">
    <property type="entry name" value="DeoR_HTH"/>
</dbReference>
<dbReference type="SMART" id="SM01134">
    <property type="entry name" value="DeoRC"/>
    <property type="match status" value="1"/>
</dbReference>
<dbReference type="Proteomes" id="UP001209276">
    <property type="component" value="Unassembled WGS sequence"/>
</dbReference>
<evidence type="ECO:0000259" key="4">
    <source>
        <dbReference type="PROSITE" id="PS51000"/>
    </source>
</evidence>
<keyword evidence="6" id="KW-1185">Reference proteome</keyword>
<dbReference type="EMBL" id="JAMDMM010000009">
    <property type="protein sequence ID" value="MCY9606134.1"/>
    <property type="molecule type" value="Genomic_DNA"/>
</dbReference>
<dbReference type="InterPro" id="IPR018356">
    <property type="entry name" value="Tscrpt_reg_HTH_DeoR_CS"/>
</dbReference>
<dbReference type="PROSITE" id="PS00894">
    <property type="entry name" value="HTH_DEOR_1"/>
    <property type="match status" value="1"/>
</dbReference>
<dbReference type="Gene3D" id="3.40.50.1360">
    <property type="match status" value="1"/>
</dbReference>
<organism evidence="5 6">
    <name type="scientific">Paenibacillus thiaminolyticus</name>
    <name type="common">Bacillus thiaminolyticus</name>
    <dbReference type="NCBI Taxonomy" id="49283"/>
    <lineage>
        <taxon>Bacteria</taxon>
        <taxon>Bacillati</taxon>
        <taxon>Bacillota</taxon>
        <taxon>Bacilli</taxon>
        <taxon>Bacillales</taxon>
        <taxon>Paenibacillaceae</taxon>
        <taxon>Paenibacillus</taxon>
    </lineage>
</organism>
<gene>
    <name evidence="5" type="ORF">M5W83_03025</name>
</gene>
<dbReference type="PRINTS" id="PR00037">
    <property type="entry name" value="HTHLACR"/>
</dbReference>
<evidence type="ECO:0000313" key="6">
    <source>
        <dbReference type="Proteomes" id="UP001209276"/>
    </source>
</evidence>